<accession>R2TIP2</accession>
<evidence type="ECO:0000259" key="1">
    <source>
        <dbReference type="Pfam" id="PF08349"/>
    </source>
</evidence>
<sequence length="128" mass="15590">MNVFAKRQQEWASLKYLVLSKSQQDYRGIRTLFSDNGWDERKEQQFRAYLQHAWSQPITKGNALNAYQHVWGYFKRKATEEEKRKYEELSNDFTLEQDEILPFLKELTLKYQEQYLLNARLLFPKEEE</sequence>
<evidence type="ECO:0000313" key="5">
    <source>
        <dbReference type="Proteomes" id="UP000014157"/>
    </source>
</evidence>
<keyword evidence="5" id="KW-1185">Reference proteome</keyword>
<gene>
    <name evidence="3" type="ORF">I586_03079</name>
    <name evidence="2" type="ORF">UAY_00345</name>
</gene>
<evidence type="ECO:0000313" key="4">
    <source>
        <dbReference type="Proteomes" id="UP000013781"/>
    </source>
</evidence>
<dbReference type="Proteomes" id="UP000013781">
    <property type="component" value="Unassembled WGS sequence"/>
</dbReference>
<reference evidence="3 5" key="2">
    <citation type="submission" date="2013-03" db="EMBL/GenBank/DDBJ databases">
        <title>The Genome Sequence of Enterococcus moraviensis BAA-383 (PacBio/Illumina hybrid assembly).</title>
        <authorList>
            <consortium name="The Broad Institute Genomics Platform"/>
            <consortium name="The Broad Institute Genome Sequencing Center for Infectious Disease"/>
            <person name="Earl A."/>
            <person name="Russ C."/>
            <person name="Gilmore M."/>
            <person name="Surin D."/>
            <person name="Walker B."/>
            <person name="Young S."/>
            <person name="Zeng Q."/>
            <person name="Gargeya S."/>
            <person name="Fitzgerald M."/>
            <person name="Haas B."/>
            <person name="Abouelleil A."/>
            <person name="Allen A.W."/>
            <person name="Alvarado L."/>
            <person name="Arachchi H.M."/>
            <person name="Berlin A.M."/>
            <person name="Chapman S.B."/>
            <person name="Gainer-Dewar J."/>
            <person name="Goldberg J."/>
            <person name="Griggs A."/>
            <person name="Gujja S."/>
            <person name="Hansen M."/>
            <person name="Howarth C."/>
            <person name="Imamovic A."/>
            <person name="Ireland A."/>
            <person name="Larimer J."/>
            <person name="McCowan C."/>
            <person name="Murphy C."/>
            <person name="Pearson M."/>
            <person name="Poon T.W."/>
            <person name="Priest M."/>
            <person name="Roberts A."/>
            <person name="Saif S."/>
            <person name="Shea T."/>
            <person name="Sisk P."/>
            <person name="Sykes S."/>
            <person name="Wortman J."/>
            <person name="Nusbaum C."/>
            <person name="Birren B."/>
        </authorList>
    </citation>
    <scope>NUCLEOTIDE SEQUENCE [LARGE SCALE GENOMIC DNA]</scope>
    <source>
        <strain evidence="3 5">ATCC BAA-383</strain>
    </source>
</reference>
<protein>
    <recommendedName>
        <fullName evidence="1">DUF1722 domain-containing protein</fullName>
    </recommendedName>
</protein>
<evidence type="ECO:0000313" key="2">
    <source>
        <dbReference type="EMBL" id="EOI07003.1"/>
    </source>
</evidence>
<dbReference type="PATRIC" id="fig|1158609.3.peg.330"/>
<dbReference type="AlphaFoldDB" id="R2TIP2"/>
<dbReference type="STRING" id="155617.RV09_GL003237"/>
<name>R2TIP2_9ENTE</name>
<reference evidence="2 4" key="1">
    <citation type="submission" date="2013-02" db="EMBL/GenBank/DDBJ databases">
        <title>The Genome Sequence of Enterococcus moraviensis BAA-383.</title>
        <authorList>
            <consortium name="The Broad Institute Genome Sequencing Platform"/>
            <consortium name="The Broad Institute Genome Sequencing Center for Infectious Disease"/>
            <person name="Earl A.M."/>
            <person name="Gilmore M.S."/>
            <person name="Lebreton F."/>
            <person name="Walker B."/>
            <person name="Young S.K."/>
            <person name="Zeng Q."/>
            <person name="Gargeya S."/>
            <person name="Fitzgerald M."/>
            <person name="Haas B."/>
            <person name="Abouelleil A."/>
            <person name="Alvarado L."/>
            <person name="Arachchi H.M."/>
            <person name="Berlin A.M."/>
            <person name="Chapman S.B."/>
            <person name="Dewar J."/>
            <person name="Goldberg J."/>
            <person name="Griggs A."/>
            <person name="Gujja S."/>
            <person name="Hansen M."/>
            <person name="Howarth C."/>
            <person name="Imamovic A."/>
            <person name="Larimer J."/>
            <person name="McCowan C."/>
            <person name="Murphy C."/>
            <person name="Neiman D."/>
            <person name="Pearson M."/>
            <person name="Priest M."/>
            <person name="Roberts A."/>
            <person name="Saif S."/>
            <person name="Shea T."/>
            <person name="Sisk P."/>
            <person name="Sykes S."/>
            <person name="Wortman J."/>
            <person name="Nusbaum C."/>
            <person name="Birren B."/>
        </authorList>
    </citation>
    <scope>NUCLEOTIDE SEQUENCE [LARGE SCALE GENOMIC DNA]</scope>
    <source>
        <strain evidence="2 4">ATCC BAA-383</strain>
    </source>
</reference>
<evidence type="ECO:0000313" key="3">
    <source>
        <dbReference type="EMBL" id="EOT65345.1"/>
    </source>
</evidence>
<dbReference type="RefSeq" id="WP_010763768.1">
    <property type="nucleotide sequence ID" value="NZ_ASWB01000004.1"/>
</dbReference>
<dbReference type="InterPro" id="IPR013560">
    <property type="entry name" value="DUF1722"/>
</dbReference>
<dbReference type="OrthoDB" id="9782576at2"/>
<dbReference type="Proteomes" id="UP000014157">
    <property type="component" value="Unassembled WGS sequence"/>
</dbReference>
<proteinExistence type="predicted"/>
<dbReference type="EMBL" id="ASWB01000004">
    <property type="protein sequence ID" value="EOT65345.1"/>
    <property type="molecule type" value="Genomic_DNA"/>
</dbReference>
<dbReference type="eggNOG" id="COG3272">
    <property type="taxonomic scope" value="Bacteria"/>
</dbReference>
<dbReference type="Pfam" id="PF08349">
    <property type="entry name" value="DUF1722"/>
    <property type="match status" value="1"/>
</dbReference>
<dbReference type="HOGENOM" id="CLU_147269_0_0_9"/>
<dbReference type="EMBL" id="AJAS01000002">
    <property type="protein sequence ID" value="EOI07003.1"/>
    <property type="molecule type" value="Genomic_DNA"/>
</dbReference>
<organism evidence="2 4">
    <name type="scientific">Enterococcus moraviensis ATCC BAA-383</name>
    <dbReference type="NCBI Taxonomy" id="1158609"/>
    <lineage>
        <taxon>Bacteria</taxon>
        <taxon>Bacillati</taxon>
        <taxon>Bacillota</taxon>
        <taxon>Bacilli</taxon>
        <taxon>Lactobacillales</taxon>
        <taxon>Enterococcaceae</taxon>
        <taxon>Enterococcus</taxon>
    </lineage>
</organism>
<comment type="caution">
    <text evidence="2">The sequence shown here is derived from an EMBL/GenBank/DDBJ whole genome shotgun (WGS) entry which is preliminary data.</text>
</comment>
<feature type="domain" description="DUF1722" evidence="1">
    <location>
        <begin position="15"/>
        <end position="124"/>
    </location>
</feature>